<reference evidence="3" key="1">
    <citation type="journal article" date="2023" name="GigaByte">
        <title>Genome assembly of the bearded iris, Iris pallida Lam.</title>
        <authorList>
            <person name="Bruccoleri R.E."/>
            <person name="Oakeley E.J."/>
            <person name="Faust A.M.E."/>
            <person name="Altorfer M."/>
            <person name="Dessus-Babus S."/>
            <person name="Burckhardt D."/>
            <person name="Oertli M."/>
            <person name="Naumann U."/>
            <person name="Petersen F."/>
            <person name="Wong J."/>
        </authorList>
    </citation>
    <scope>NUCLEOTIDE SEQUENCE</scope>
    <source>
        <strain evidence="3">GSM-AAB239-AS_SAM_17_03QT</strain>
    </source>
</reference>
<dbReference type="SUPFAM" id="SSF57756">
    <property type="entry name" value="Retrovirus zinc finger-like domains"/>
    <property type="match status" value="1"/>
</dbReference>
<proteinExistence type="predicted"/>
<feature type="compositionally biased region" description="Low complexity" evidence="1">
    <location>
        <begin position="418"/>
        <end position="441"/>
    </location>
</feature>
<dbReference type="EMBL" id="JANAVB010021999">
    <property type="protein sequence ID" value="KAJ6824565.1"/>
    <property type="molecule type" value="Genomic_DNA"/>
</dbReference>
<accession>A0AAX6G8C7</accession>
<evidence type="ECO:0000313" key="3">
    <source>
        <dbReference type="EMBL" id="KAJ6824565.1"/>
    </source>
</evidence>
<dbReference type="PANTHER" id="PTHR33223">
    <property type="entry name" value="CCHC-TYPE DOMAIN-CONTAINING PROTEIN"/>
    <property type="match status" value="1"/>
</dbReference>
<reference evidence="3" key="2">
    <citation type="submission" date="2023-04" db="EMBL/GenBank/DDBJ databases">
        <authorList>
            <person name="Bruccoleri R.E."/>
            <person name="Oakeley E.J."/>
            <person name="Faust A.-M."/>
            <person name="Dessus-Babus S."/>
            <person name="Altorfer M."/>
            <person name="Burckhardt D."/>
            <person name="Oertli M."/>
            <person name="Naumann U."/>
            <person name="Petersen F."/>
            <person name="Wong J."/>
        </authorList>
    </citation>
    <scope>NUCLEOTIDE SEQUENCE</scope>
    <source>
        <strain evidence="3">GSM-AAB239-AS_SAM_17_03QT</strain>
        <tissue evidence="3">Leaf</tissue>
    </source>
</reference>
<evidence type="ECO:0000313" key="4">
    <source>
        <dbReference type="Proteomes" id="UP001140949"/>
    </source>
</evidence>
<evidence type="ECO:0000259" key="2">
    <source>
        <dbReference type="Pfam" id="PF03732"/>
    </source>
</evidence>
<evidence type="ECO:0000256" key="1">
    <source>
        <dbReference type="SAM" id="MobiDB-lite"/>
    </source>
</evidence>
<organism evidence="3 4">
    <name type="scientific">Iris pallida</name>
    <name type="common">Sweet iris</name>
    <dbReference type="NCBI Taxonomy" id="29817"/>
    <lineage>
        <taxon>Eukaryota</taxon>
        <taxon>Viridiplantae</taxon>
        <taxon>Streptophyta</taxon>
        <taxon>Embryophyta</taxon>
        <taxon>Tracheophyta</taxon>
        <taxon>Spermatophyta</taxon>
        <taxon>Magnoliopsida</taxon>
        <taxon>Liliopsida</taxon>
        <taxon>Asparagales</taxon>
        <taxon>Iridaceae</taxon>
        <taxon>Iridoideae</taxon>
        <taxon>Irideae</taxon>
        <taxon>Iris</taxon>
    </lineage>
</organism>
<dbReference type="AlphaFoldDB" id="A0AAX6G8C7"/>
<feature type="region of interest" description="Disordered" evidence="1">
    <location>
        <begin position="79"/>
        <end position="158"/>
    </location>
</feature>
<feature type="region of interest" description="Disordered" evidence="1">
    <location>
        <begin position="1"/>
        <end position="26"/>
    </location>
</feature>
<dbReference type="GO" id="GO:0003676">
    <property type="term" value="F:nucleic acid binding"/>
    <property type="evidence" value="ECO:0007669"/>
    <property type="project" value="InterPro"/>
</dbReference>
<protein>
    <recommendedName>
        <fullName evidence="2">Retrotransposon gag domain-containing protein</fullName>
    </recommendedName>
</protein>
<dbReference type="InterPro" id="IPR036875">
    <property type="entry name" value="Znf_CCHC_sf"/>
</dbReference>
<sequence length="583" mass="64440">MGGLLQVVGEPPSLEPSPPSRVRRHRSRAYPLRLGRRALQQFADERASCRLGRSRAPRHRHAAGATPLRTASALWMVETRSQRLGPGDTTERSATSRPAHQDPGTAAPLTPAHVGASATFGGAPLLIRGTIPATPDMPPPQFRQPQFEQHQQHQQYQQQMPSGFVDVAQMFTYFQQFLESQQTLQQRQTTAFTRGIDDVHQLATATIERLAAQPQGGAGPPRQQRIPGIQEFKKMNPRDFLGTEGILFADDWIEHIEEIFRLAEIPAGLQVEAAASQMRDLARTWYQTDPRVGTPGQTWRAFKGLFKGKFFPDQAVGALETQFENLVQGNQTVEEYAGEFCRLSRFVEGLSEAAKARRFRKGLVKEVKSLTKSERSATFEDILAGAMAAEDDLELKLKRGRDTQGAGSSGGQAKRPHYQQQQRQPQQYQQPRQQQQAPRQQTTSCPYCKKSGHGWGECRKRLGSCLLCGAADHQLRECSQFIGRVAQGAAPGAGAKAPVGQQQRGPLQPQQQRFMQFQQQAGRGQQGRAYAMTVEDAQAVGDVLAEDEEEALVSTYYGAGLDDTYVVDPQQDPPAAEDVVPVV</sequence>
<dbReference type="InterPro" id="IPR005162">
    <property type="entry name" value="Retrotrans_gag_dom"/>
</dbReference>
<keyword evidence="4" id="KW-1185">Reference proteome</keyword>
<name>A0AAX6G8C7_IRIPA</name>
<comment type="caution">
    <text evidence="3">The sequence shown here is derived from an EMBL/GenBank/DDBJ whole genome shotgun (WGS) entry which is preliminary data.</text>
</comment>
<dbReference type="Pfam" id="PF03732">
    <property type="entry name" value="Retrotrans_gag"/>
    <property type="match status" value="1"/>
</dbReference>
<dbReference type="Proteomes" id="UP001140949">
    <property type="component" value="Unassembled WGS sequence"/>
</dbReference>
<feature type="region of interest" description="Disordered" evidence="1">
    <location>
        <begin position="400"/>
        <end position="447"/>
    </location>
</feature>
<gene>
    <name evidence="3" type="ORF">M6B38_382165</name>
</gene>
<dbReference type="PANTHER" id="PTHR33223:SF6">
    <property type="entry name" value="CCHC-TYPE DOMAIN-CONTAINING PROTEIN"/>
    <property type="match status" value="1"/>
</dbReference>
<feature type="compositionally biased region" description="Low complexity" evidence="1">
    <location>
        <begin position="143"/>
        <end position="158"/>
    </location>
</feature>
<feature type="domain" description="Retrotransposon gag" evidence="2">
    <location>
        <begin position="274"/>
        <end position="363"/>
    </location>
</feature>
<dbReference type="GO" id="GO:0008270">
    <property type="term" value="F:zinc ion binding"/>
    <property type="evidence" value="ECO:0007669"/>
    <property type="project" value="InterPro"/>
</dbReference>